<dbReference type="RefSeq" id="XP_013873510.1">
    <property type="nucleotide sequence ID" value="XM_014018056.1"/>
</dbReference>
<organism evidence="2 3">
    <name type="scientific">Austrofundulus limnaeus</name>
    <name type="common">Annual killifish</name>
    <dbReference type="NCBI Taxonomy" id="52670"/>
    <lineage>
        <taxon>Eukaryota</taxon>
        <taxon>Metazoa</taxon>
        <taxon>Chordata</taxon>
        <taxon>Craniata</taxon>
        <taxon>Vertebrata</taxon>
        <taxon>Euteleostomi</taxon>
        <taxon>Actinopterygii</taxon>
        <taxon>Neopterygii</taxon>
        <taxon>Teleostei</taxon>
        <taxon>Neoteleostei</taxon>
        <taxon>Acanthomorphata</taxon>
        <taxon>Ovalentaria</taxon>
        <taxon>Atherinomorphae</taxon>
        <taxon>Cyprinodontiformes</taxon>
        <taxon>Rivulidae</taxon>
        <taxon>Austrofundulus</taxon>
    </lineage>
</organism>
<dbReference type="PANTHER" id="PTHR28398">
    <property type="entry name" value="SYNAPTONEMAL COMPLEX CENTRAL ELEMENT PROTEIN 2"/>
    <property type="match status" value="1"/>
</dbReference>
<proteinExistence type="predicted"/>
<dbReference type="GO" id="GO:0007130">
    <property type="term" value="P:synaptonemal complex assembly"/>
    <property type="evidence" value="ECO:0007669"/>
    <property type="project" value="InterPro"/>
</dbReference>
<evidence type="ECO:0000256" key="1">
    <source>
        <dbReference type="SAM" id="MobiDB-lite"/>
    </source>
</evidence>
<keyword evidence="2" id="KW-1185">Reference proteome</keyword>
<dbReference type="Proteomes" id="UP000192220">
    <property type="component" value="Unplaced"/>
</dbReference>
<dbReference type="AlphaFoldDB" id="A0A2I4C0I4"/>
<dbReference type="PANTHER" id="PTHR28398:SF1">
    <property type="entry name" value="SYNAPTONEMAL COMPLEX CENTRAL ELEMENT PROTEIN 2"/>
    <property type="match status" value="1"/>
</dbReference>
<name>A0A2I4C0I4_AUSLI</name>
<dbReference type="STRING" id="52670.A0A2I4C0I4"/>
<accession>A0A2I4C0I4</accession>
<reference evidence="3" key="1">
    <citation type="submission" date="2025-08" db="UniProtKB">
        <authorList>
            <consortium name="RefSeq"/>
        </authorList>
    </citation>
    <scope>IDENTIFICATION</scope>
</reference>
<feature type="region of interest" description="Disordered" evidence="1">
    <location>
        <begin position="1"/>
        <end position="38"/>
    </location>
</feature>
<evidence type="ECO:0000313" key="3">
    <source>
        <dbReference type="RefSeq" id="XP_013873510.1"/>
    </source>
</evidence>
<dbReference type="OrthoDB" id="6142414at2759"/>
<gene>
    <name evidence="3" type="primary">syce2</name>
</gene>
<dbReference type="InterPro" id="IPR034609">
    <property type="entry name" value="Syce2"/>
</dbReference>
<dbReference type="CTD" id="256126"/>
<dbReference type="InParanoid" id="A0A2I4C0I4"/>
<protein>
    <submittedName>
        <fullName evidence="3">Synaptonemal complex central element protein 2</fullName>
    </submittedName>
</protein>
<dbReference type="GO" id="GO:0000801">
    <property type="term" value="C:central element"/>
    <property type="evidence" value="ECO:0007669"/>
    <property type="project" value="InterPro"/>
</dbReference>
<feature type="compositionally biased region" description="Polar residues" evidence="1">
    <location>
        <begin position="8"/>
        <end position="17"/>
    </location>
</feature>
<sequence>MDFFFEEQPSTTQSSSKGHGDSLVTENTDYDPSGDKSYSVALTEIQEQQGSSSVDDISRRAQEMVEKINQSRASDQNVMDSFEQKLIQKVTEMFQQMKEHMYTVYEKNSAEMQLKLQELAEVLDSCTKLNDELVEAGQALASLREALGITQSSNQ</sequence>
<dbReference type="FunCoup" id="A0A2I4C0I4">
    <property type="interactions" value="5"/>
</dbReference>
<evidence type="ECO:0000313" key="2">
    <source>
        <dbReference type="Proteomes" id="UP000192220"/>
    </source>
</evidence>
<dbReference type="KEGG" id="alim:106524305"/>